<evidence type="ECO:0000313" key="1">
    <source>
        <dbReference type="EMBL" id="KAG8174872.1"/>
    </source>
</evidence>
<gene>
    <name evidence="1" type="ORF">JTE90_020604</name>
</gene>
<name>A0AAV6TTF1_9ARAC</name>
<reference evidence="1 2" key="1">
    <citation type="journal article" date="2022" name="Nat. Ecol. Evol.">
        <title>A masculinizing supergene underlies an exaggerated male reproductive morph in a spider.</title>
        <authorList>
            <person name="Hendrickx F."/>
            <person name="De Corte Z."/>
            <person name="Sonet G."/>
            <person name="Van Belleghem S.M."/>
            <person name="Kostlbacher S."/>
            <person name="Vangestel C."/>
        </authorList>
    </citation>
    <scope>NUCLEOTIDE SEQUENCE [LARGE SCALE GENOMIC DNA]</scope>
    <source>
        <strain evidence="1">W744_W776</strain>
    </source>
</reference>
<accession>A0AAV6TTF1</accession>
<protein>
    <submittedName>
        <fullName evidence="1">Uncharacterized protein</fullName>
    </submittedName>
</protein>
<dbReference type="EMBL" id="JAFNEN010001118">
    <property type="protein sequence ID" value="KAG8174872.1"/>
    <property type="molecule type" value="Genomic_DNA"/>
</dbReference>
<keyword evidence="2" id="KW-1185">Reference proteome</keyword>
<comment type="caution">
    <text evidence="1">The sequence shown here is derived from an EMBL/GenBank/DDBJ whole genome shotgun (WGS) entry which is preliminary data.</text>
</comment>
<proteinExistence type="predicted"/>
<sequence length="195" mass="22790">MTNYEKNSSGAEYYSVVDGKQQYCVNINGHQYYAKDVNRREFYAVDENRQNYYARDASKNQYYVKSNHRDIPITHEVGGKQFQIYAISADLNQIYPKNVEGSEYLLKKNNVEYCAKDKSETGIHPKTKYGVDYMNTNLGKIKLSNGKTKALIGPDQRPIYQKLGKNEVYPRDDDGNSYFYKNRKYDEVYAKKKWG</sequence>
<dbReference type="AlphaFoldDB" id="A0AAV6TTF1"/>
<dbReference type="Proteomes" id="UP000827092">
    <property type="component" value="Unassembled WGS sequence"/>
</dbReference>
<evidence type="ECO:0000313" key="2">
    <source>
        <dbReference type="Proteomes" id="UP000827092"/>
    </source>
</evidence>
<organism evidence="1 2">
    <name type="scientific">Oedothorax gibbosus</name>
    <dbReference type="NCBI Taxonomy" id="931172"/>
    <lineage>
        <taxon>Eukaryota</taxon>
        <taxon>Metazoa</taxon>
        <taxon>Ecdysozoa</taxon>
        <taxon>Arthropoda</taxon>
        <taxon>Chelicerata</taxon>
        <taxon>Arachnida</taxon>
        <taxon>Araneae</taxon>
        <taxon>Araneomorphae</taxon>
        <taxon>Entelegynae</taxon>
        <taxon>Araneoidea</taxon>
        <taxon>Linyphiidae</taxon>
        <taxon>Erigoninae</taxon>
        <taxon>Oedothorax</taxon>
    </lineage>
</organism>